<dbReference type="Proteomes" id="UP000805649">
    <property type="component" value="Unassembled WGS sequence"/>
</dbReference>
<proteinExistence type="predicted"/>
<accession>A0ACC3ZKT8</accession>
<sequence length="725" mass="76988">MTHIRFFSWFLTACSAQQPKDHDDLPLIKARAISTQSSFKYHNTTAVSAQSTSLPLPTLTPTATSSAPAPTVTVKNGDSVDVPIGAVVIGGVGGGWFVVGGVKQPIAAGATTIAGSLPSNDTPEDPDPEKENPSAGPSQPTTPGATVTATTTTSTAPPATSSNPGTTAYIIYPKDASPKEDRDGFYYTLAKLVGEANIDSVLDENDVPIAWLAPLTAQQLTQVDADRVVAATQPNAGSYSDVDSDPDNVPDSTSESSATVSQQKRALASVAPTEQNNILDLRMLATPPGETTLPNYIYDDAAGEGITIYVIDVGPVITHQELIPPEPHITRREIDKTWNVRRLSVKDVQHGTCAVSKTVGRTTGSAKRANLVVVRVSLDPFSMSKGWQAVRDDIKAKGLQGKAVLSTSTGGWLAESADENDKEGMYSMYRTLIRGITRLDVPIVCAAGNDAKKGIMEPHSMPALLSREMPIIVVGSTDREGKPTTFSQRGDLVTTWALGLDVNCPDTRNLKDLTKLRPMNGTSFSAPLVAGVVAVWMSQKNVVFRKGKVAQDARDRVVEYSYKRGDSPEHMAMVWNGWNACPSEPQGQGNRRRKRQDGKACSYVQSATGSAQPTATSSGSLNRNPTTTTAAPAKTTAADPKCGICGTQNGNVYGGRVGCESADWARQSCESDPGCASWAFGTEDRSTYQIAWCGFYDTPAEQVASAAPDSDGKCAFKYSDKGCKP</sequence>
<dbReference type="EMBL" id="VUJX02000001">
    <property type="protein sequence ID" value="KAL0944710.1"/>
    <property type="molecule type" value="Genomic_DNA"/>
</dbReference>
<keyword evidence="2" id="KW-1185">Reference proteome</keyword>
<evidence type="ECO:0000313" key="1">
    <source>
        <dbReference type="EMBL" id="KAL0944710.1"/>
    </source>
</evidence>
<protein>
    <submittedName>
        <fullName evidence="1">Exo-beta-glucanase</fullName>
    </submittedName>
</protein>
<reference evidence="1 2" key="1">
    <citation type="journal article" date="2020" name="Phytopathology">
        <title>Genome Sequence Resources of Colletotrichum truncatum, C. plurivorum, C. musicola, and C. sojae: Four Species Pathogenic to Soybean (Glycine max).</title>
        <authorList>
            <person name="Rogerio F."/>
            <person name="Boufleur T.R."/>
            <person name="Ciampi-Guillardi M."/>
            <person name="Sukno S.A."/>
            <person name="Thon M.R."/>
            <person name="Massola Junior N.S."/>
            <person name="Baroncelli R."/>
        </authorList>
    </citation>
    <scope>NUCLEOTIDE SEQUENCE [LARGE SCALE GENOMIC DNA]</scope>
    <source>
        <strain evidence="1 2">CMES1059</strain>
    </source>
</reference>
<name>A0ACC3ZKT8_COLTU</name>
<evidence type="ECO:0000313" key="2">
    <source>
        <dbReference type="Proteomes" id="UP000805649"/>
    </source>
</evidence>
<gene>
    <name evidence="1" type="ORF">CTRU02_202597</name>
</gene>
<organism evidence="1 2">
    <name type="scientific">Colletotrichum truncatum</name>
    <name type="common">Anthracnose fungus</name>
    <name type="synonym">Colletotrichum capsici</name>
    <dbReference type="NCBI Taxonomy" id="5467"/>
    <lineage>
        <taxon>Eukaryota</taxon>
        <taxon>Fungi</taxon>
        <taxon>Dikarya</taxon>
        <taxon>Ascomycota</taxon>
        <taxon>Pezizomycotina</taxon>
        <taxon>Sordariomycetes</taxon>
        <taxon>Hypocreomycetidae</taxon>
        <taxon>Glomerellales</taxon>
        <taxon>Glomerellaceae</taxon>
        <taxon>Colletotrichum</taxon>
        <taxon>Colletotrichum truncatum species complex</taxon>
    </lineage>
</organism>
<comment type="caution">
    <text evidence="1">The sequence shown here is derived from an EMBL/GenBank/DDBJ whole genome shotgun (WGS) entry which is preliminary data.</text>
</comment>